<evidence type="ECO:0000256" key="2">
    <source>
        <dbReference type="PIRSR" id="PIRSR605754-1"/>
    </source>
</evidence>
<dbReference type="Pfam" id="PF04203">
    <property type="entry name" value="Sortase"/>
    <property type="match status" value="1"/>
</dbReference>
<evidence type="ECO:0000256" key="3">
    <source>
        <dbReference type="SAM" id="Phobius"/>
    </source>
</evidence>
<dbReference type="SUPFAM" id="SSF63817">
    <property type="entry name" value="Sortase"/>
    <property type="match status" value="1"/>
</dbReference>
<keyword evidence="3" id="KW-0472">Membrane</keyword>
<dbReference type="AlphaFoldDB" id="A0A2K9BST8"/>
<protein>
    <submittedName>
        <fullName evidence="4">Sortase</fullName>
    </submittedName>
</protein>
<dbReference type="Gene3D" id="2.40.260.10">
    <property type="entry name" value="Sortase"/>
    <property type="match status" value="1"/>
</dbReference>
<organism evidence="4 5">
    <name type="scientific">Bifidobacterium breve</name>
    <dbReference type="NCBI Taxonomy" id="1685"/>
    <lineage>
        <taxon>Bacteria</taxon>
        <taxon>Bacillati</taxon>
        <taxon>Actinomycetota</taxon>
        <taxon>Actinomycetes</taxon>
        <taxon>Bifidobacteriales</taxon>
        <taxon>Bifidobacteriaceae</taxon>
        <taxon>Bifidobacterium</taxon>
    </lineage>
</organism>
<keyword evidence="3" id="KW-1133">Transmembrane helix</keyword>
<evidence type="ECO:0000313" key="4">
    <source>
        <dbReference type="EMBL" id="AUE03166.1"/>
    </source>
</evidence>
<feature type="active site" description="Proton donor/acceptor" evidence="2">
    <location>
        <position position="186"/>
    </location>
</feature>
<feature type="active site" description="Acyl-thioester intermediate" evidence="2">
    <location>
        <position position="248"/>
    </location>
</feature>
<proteinExistence type="predicted"/>
<keyword evidence="1" id="KW-0378">Hydrolase</keyword>
<dbReference type="EMBL" id="CP021558">
    <property type="protein sequence ID" value="AUE03166.1"/>
    <property type="molecule type" value="Genomic_DNA"/>
</dbReference>
<feature type="transmembrane region" description="Helical" evidence="3">
    <location>
        <begin position="35"/>
        <end position="56"/>
    </location>
</feature>
<sequence length="321" mass="34758">MGMATPDVWTDIADAVRDRRARDRRARRLLGRGRIYAAAALACLIIGGILVCMPRIQQLIGDRTVDQQARGVSQSAATFPSSSRQDAIRSAVEYNERLYRSGQPQIGEPVFDGKTKGDFQGDDEYRRQLSVNGLDAMGELLIPKISVDLPIMHGAGQDVLEHAAGHLAGTSLPVGGENTRAVITGHSNLKGATLFTRLGELEKGDPFYIKVMGNTMAYRVSDIRIVAPTDTKALRIRKGRDEVTLLTCTGQGNTLRLLVTGERNSMPDQAPLPGDAPGDTKQAAAVSLIVVAGILIVGFMVCRRHDIFGRHVNDPVPRGRI</sequence>
<dbReference type="CDD" id="cd05827">
    <property type="entry name" value="Sortase_C"/>
    <property type="match status" value="1"/>
</dbReference>
<name>A0A2K9BST8_BIFBR</name>
<evidence type="ECO:0000256" key="1">
    <source>
        <dbReference type="ARBA" id="ARBA00022801"/>
    </source>
</evidence>
<reference evidence="4 5" key="1">
    <citation type="submission" date="2017-05" db="EMBL/GenBank/DDBJ databases">
        <title>Comparative genomics and methylome analysis of the gut commensal Bifidobacterium breve.</title>
        <authorList>
            <person name="Bottacini F."/>
            <person name="Morrissey R."/>
            <person name="Roberts R.J."/>
            <person name="James K."/>
            <person name="van Breen J."/>
            <person name="Egan M."/>
            <person name="Lambert J."/>
            <person name="van Limpt K."/>
            <person name="Stanton C."/>
            <person name="Knol J."/>
            <person name="O' Connell Motherway M."/>
            <person name="van Sinderen D."/>
        </authorList>
    </citation>
    <scope>NUCLEOTIDE SEQUENCE [LARGE SCALE GENOMIC DNA]</scope>
    <source>
        <strain evidence="4 5">215W447a</strain>
    </source>
</reference>
<dbReference type="NCBIfam" id="TIGR01076">
    <property type="entry name" value="sortase_fam"/>
    <property type="match status" value="1"/>
</dbReference>
<keyword evidence="3" id="KW-0812">Transmembrane</keyword>
<feature type="transmembrane region" description="Helical" evidence="3">
    <location>
        <begin position="283"/>
        <end position="302"/>
    </location>
</feature>
<dbReference type="NCBIfam" id="NF033745">
    <property type="entry name" value="class_C_sortase"/>
    <property type="match status" value="1"/>
</dbReference>
<gene>
    <name evidence="4" type="ORF">BB215W447A_1150</name>
</gene>
<accession>A0A2K9BST8</accession>
<dbReference type="Proteomes" id="UP000232491">
    <property type="component" value="Chromosome"/>
</dbReference>
<evidence type="ECO:0000313" key="5">
    <source>
        <dbReference type="Proteomes" id="UP000232491"/>
    </source>
</evidence>
<dbReference type="InterPro" id="IPR042002">
    <property type="entry name" value="Sortase_C"/>
</dbReference>
<dbReference type="RefSeq" id="WP_198554982.1">
    <property type="nucleotide sequence ID" value="NZ_CP021558.1"/>
</dbReference>
<dbReference type="InterPro" id="IPR023365">
    <property type="entry name" value="Sortase_dom-sf"/>
</dbReference>
<dbReference type="GO" id="GO:0016787">
    <property type="term" value="F:hydrolase activity"/>
    <property type="evidence" value="ECO:0007669"/>
    <property type="project" value="UniProtKB-KW"/>
</dbReference>
<dbReference type="InterPro" id="IPR005754">
    <property type="entry name" value="Sortase"/>
</dbReference>